<dbReference type="EMBL" id="GG662637">
    <property type="protein sequence ID" value="EAR99642.2"/>
    <property type="molecule type" value="Genomic_DNA"/>
</dbReference>
<keyword evidence="1" id="KW-0175">Coiled coil</keyword>
<dbReference type="Gene3D" id="3.30.70.330">
    <property type="match status" value="1"/>
</dbReference>
<name>I7MKN9_TETTS</name>
<sequence>MIQEDSEELSDIGIDLSLDLEDKNLNDREDDEFGNKNYLNVKQKDLLKISSNFDSINHSEKNSHKVPSESHLDRSFDQEKDRILGFNPDQRPPDLELAIKHAQARRVAQNKKLTINDSIKDNFCPCCGNQIENELLPIGVNREKLGFLGSGVPLYFEWMIFITILTFILGVLQIYSLVMNIQGNGCDVKNQCTQTFFIFDFEFNRIMSANRSNEYIDHTVSKINFLATMILILVTIIYQSIFKQIDRRMESRFITPSHFTIMVENIPQGVTNEQLKKFFYEVIQNDSIEIVKIVQGYEIKDLSAIQKLRASVIKKENSFFGREFKLKDQIEEKKKFALLTPEEQQEILKKKKKKKNETTLEEDLNELKEIENDKIEIRKKILRIDKKINEICKSYSTHLRNTGYAFVSFKNEENVQIVTDYFPTNDIERFFSYIFCQNNKSFMGSYIKVSKAPEPGDILWENLVYSKKERLKFRIKSLSKQFLSICIAFALIYCVKLIQTMIKDYYGESLLIEAIALSISVLTFIINTVISKLIKNLAASEKHPTYTKYLISVDQSLGMAQFINSILISVINDNIQNGRDLMTNGGVIMSIQYNVLVNTLFPLFNQYFNMWFVVRFIKRRIIKKQGDKCPITQYEAHKVFEGTTFNADKNYAISIRLMLINCFVGYLCPNIIFWNFLMIIADYWLEKYLLLRRHASPPAISGELFFANIKYFNDLYILIFAIGCCYWQYMIYGSIDDWTQIQIQFSVFYYVLPIQKIINLCTQNQANPNTHKTYQNVSQYFFNDYDRANPATASQAQQQYMQNMQTFLKSNQTDPEAIKINSSLLKSSFMQAVPIKLIPESENFPFLQNRNINPLFNQPINFQLLQQDGKSNRKLTFLPNLNAMPMLKQQFSHKPQTNQEHHDHIDQQEIEINPNQQNEFDMRKMNRYFTQQHSNQYQINIFQINNNDAAARVNQTPKSKFQNQDNKNTAFTQQGNTSIRNNILDSKDRENILVTDQILIEKSNLQ</sequence>
<feature type="transmembrane region" description="Helical" evidence="2">
    <location>
        <begin position="482"/>
        <end position="502"/>
    </location>
</feature>
<protein>
    <submittedName>
        <fullName evidence="4">Transmembrane protein, putative</fullName>
    </submittedName>
</protein>
<feature type="transmembrane region" description="Helical" evidence="2">
    <location>
        <begin position="223"/>
        <end position="242"/>
    </location>
</feature>
<dbReference type="PANTHER" id="PTHR13018">
    <property type="entry name" value="PROBABLE MEMBRANE PROTEIN DUF221-RELATED"/>
    <property type="match status" value="1"/>
</dbReference>
<dbReference type="GO" id="GO:0003676">
    <property type="term" value="F:nucleic acid binding"/>
    <property type="evidence" value="ECO:0007669"/>
    <property type="project" value="InterPro"/>
</dbReference>
<evidence type="ECO:0000259" key="3">
    <source>
        <dbReference type="Pfam" id="PF14703"/>
    </source>
</evidence>
<feature type="transmembrane region" description="Helical" evidence="2">
    <location>
        <begin position="591"/>
        <end position="614"/>
    </location>
</feature>
<evidence type="ECO:0000256" key="1">
    <source>
        <dbReference type="SAM" id="Coils"/>
    </source>
</evidence>
<dbReference type="SUPFAM" id="SSF54928">
    <property type="entry name" value="RNA-binding domain, RBD"/>
    <property type="match status" value="1"/>
</dbReference>
<organism evidence="4 5">
    <name type="scientific">Tetrahymena thermophila (strain SB210)</name>
    <dbReference type="NCBI Taxonomy" id="312017"/>
    <lineage>
        <taxon>Eukaryota</taxon>
        <taxon>Sar</taxon>
        <taxon>Alveolata</taxon>
        <taxon>Ciliophora</taxon>
        <taxon>Intramacronucleata</taxon>
        <taxon>Oligohymenophorea</taxon>
        <taxon>Hymenostomatida</taxon>
        <taxon>Tetrahymenina</taxon>
        <taxon>Tetrahymenidae</taxon>
        <taxon>Tetrahymena</taxon>
    </lineage>
</organism>
<dbReference type="GO" id="GO:0005227">
    <property type="term" value="F:calcium-activated cation channel activity"/>
    <property type="evidence" value="ECO:0007669"/>
    <property type="project" value="InterPro"/>
</dbReference>
<dbReference type="GO" id="GO:0005886">
    <property type="term" value="C:plasma membrane"/>
    <property type="evidence" value="ECO:0007669"/>
    <property type="project" value="TreeGrafter"/>
</dbReference>
<proteinExistence type="predicted"/>
<dbReference type="OrthoDB" id="293862at2759"/>
<evidence type="ECO:0000313" key="5">
    <source>
        <dbReference type="Proteomes" id="UP000009168"/>
    </source>
</evidence>
<feature type="coiled-coil region" evidence="1">
    <location>
        <begin position="350"/>
        <end position="387"/>
    </location>
</feature>
<dbReference type="InterPro" id="IPR027815">
    <property type="entry name" value="CSC1/OSCA1-like_cyt"/>
</dbReference>
<evidence type="ECO:0000313" key="4">
    <source>
        <dbReference type="EMBL" id="EAR99642.2"/>
    </source>
</evidence>
<gene>
    <name evidence="4" type="ORF">TTHERM_00586820</name>
</gene>
<keyword evidence="2" id="KW-0472">Membrane</keyword>
<keyword evidence="2" id="KW-1133">Transmembrane helix</keyword>
<reference evidence="5" key="1">
    <citation type="journal article" date="2006" name="PLoS Biol.">
        <title>Macronuclear genome sequence of the ciliate Tetrahymena thermophila, a model eukaryote.</title>
        <authorList>
            <person name="Eisen J.A."/>
            <person name="Coyne R.S."/>
            <person name="Wu M."/>
            <person name="Wu D."/>
            <person name="Thiagarajan M."/>
            <person name="Wortman J.R."/>
            <person name="Badger J.H."/>
            <person name="Ren Q."/>
            <person name="Amedeo P."/>
            <person name="Jones K.M."/>
            <person name="Tallon L.J."/>
            <person name="Delcher A.L."/>
            <person name="Salzberg S.L."/>
            <person name="Silva J.C."/>
            <person name="Haas B.J."/>
            <person name="Majoros W.H."/>
            <person name="Farzad M."/>
            <person name="Carlton J.M."/>
            <person name="Smith R.K. Jr."/>
            <person name="Garg J."/>
            <person name="Pearlman R.E."/>
            <person name="Karrer K.M."/>
            <person name="Sun L."/>
            <person name="Manning G."/>
            <person name="Elde N.C."/>
            <person name="Turkewitz A.P."/>
            <person name="Asai D.J."/>
            <person name="Wilkes D.E."/>
            <person name="Wang Y."/>
            <person name="Cai H."/>
            <person name="Collins K."/>
            <person name="Stewart B.A."/>
            <person name="Lee S.R."/>
            <person name="Wilamowska K."/>
            <person name="Weinberg Z."/>
            <person name="Ruzzo W.L."/>
            <person name="Wloga D."/>
            <person name="Gaertig J."/>
            <person name="Frankel J."/>
            <person name="Tsao C.-C."/>
            <person name="Gorovsky M.A."/>
            <person name="Keeling P.J."/>
            <person name="Waller R.F."/>
            <person name="Patron N.J."/>
            <person name="Cherry J.M."/>
            <person name="Stover N.A."/>
            <person name="Krieger C.J."/>
            <person name="del Toro C."/>
            <person name="Ryder H.F."/>
            <person name="Williamson S.C."/>
            <person name="Barbeau R.A."/>
            <person name="Hamilton E.P."/>
            <person name="Orias E."/>
        </authorList>
    </citation>
    <scope>NUCLEOTIDE SEQUENCE [LARGE SCALE GENOMIC DNA]</scope>
    <source>
        <strain evidence="5">SB210</strain>
    </source>
</reference>
<keyword evidence="2 4" id="KW-0812">Transmembrane</keyword>
<feature type="transmembrane region" description="Helical" evidence="2">
    <location>
        <begin position="514"/>
        <end position="534"/>
    </location>
</feature>
<feature type="domain" description="CSC1/OSCA1-like cytosolic" evidence="3">
    <location>
        <begin position="258"/>
        <end position="462"/>
    </location>
</feature>
<dbReference type="GeneID" id="7831792"/>
<dbReference type="InterPro" id="IPR012677">
    <property type="entry name" value="Nucleotide-bd_a/b_plait_sf"/>
</dbReference>
<dbReference type="KEGG" id="tet:TTHERM_00586820"/>
<keyword evidence="5" id="KW-1185">Reference proteome</keyword>
<evidence type="ECO:0000256" key="2">
    <source>
        <dbReference type="SAM" id="Phobius"/>
    </source>
</evidence>
<dbReference type="InterPro" id="IPR045122">
    <property type="entry name" value="Csc1-like"/>
</dbReference>
<dbReference type="Pfam" id="PF14703">
    <property type="entry name" value="PHM7_cyt"/>
    <property type="match status" value="1"/>
</dbReference>
<dbReference type="InterPro" id="IPR035979">
    <property type="entry name" value="RBD_domain_sf"/>
</dbReference>
<dbReference type="eggNOG" id="ENOG502S7TK">
    <property type="taxonomic scope" value="Eukaryota"/>
</dbReference>
<dbReference type="RefSeq" id="XP_001019887.2">
    <property type="nucleotide sequence ID" value="XM_001019887.2"/>
</dbReference>
<dbReference type="PANTHER" id="PTHR13018:SF83">
    <property type="entry name" value="RRM DOMAIN-CONTAINING PROTEIN"/>
    <property type="match status" value="1"/>
</dbReference>
<dbReference type="InParanoid" id="I7MKN9"/>
<dbReference type="Proteomes" id="UP000009168">
    <property type="component" value="Unassembled WGS sequence"/>
</dbReference>
<accession>I7MKN9</accession>
<feature type="transmembrane region" description="Helical" evidence="2">
    <location>
        <begin position="546"/>
        <end position="571"/>
    </location>
</feature>
<feature type="transmembrane region" description="Helical" evidence="2">
    <location>
        <begin position="154"/>
        <end position="175"/>
    </location>
</feature>
<feature type="transmembrane region" description="Helical" evidence="2">
    <location>
        <begin position="658"/>
        <end position="681"/>
    </location>
</feature>
<feature type="transmembrane region" description="Helical" evidence="2">
    <location>
        <begin position="715"/>
        <end position="735"/>
    </location>
</feature>
<dbReference type="AlphaFoldDB" id="I7MKN9"/>